<name>C6XTA4_PEDHD</name>
<accession>C6XTA4</accession>
<gene>
    <name evidence="1" type="ordered locus">Phep_3491</name>
</gene>
<dbReference type="EMBL" id="CP001681">
    <property type="protein sequence ID" value="ACU05682.1"/>
    <property type="molecule type" value="Genomic_DNA"/>
</dbReference>
<dbReference type="HOGENOM" id="CLU_3255415_0_0_10"/>
<reference evidence="1 2" key="1">
    <citation type="journal article" date="2009" name="Stand. Genomic Sci.">
        <title>Complete genome sequence of Pedobacter heparinus type strain (HIM 762-3).</title>
        <authorList>
            <person name="Han C."/>
            <person name="Spring S."/>
            <person name="Lapidus A."/>
            <person name="Del Rio T.G."/>
            <person name="Tice H."/>
            <person name="Copeland A."/>
            <person name="Cheng J.F."/>
            <person name="Lucas S."/>
            <person name="Chen F."/>
            <person name="Nolan M."/>
            <person name="Bruce D."/>
            <person name="Goodwin L."/>
            <person name="Pitluck S."/>
            <person name="Ivanova N."/>
            <person name="Mavromatis K."/>
            <person name="Mikhailova N."/>
            <person name="Pati A."/>
            <person name="Chen A."/>
            <person name="Palaniappan K."/>
            <person name="Land M."/>
            <person name="Hauser L."/>
            <person name="Chang Y.J."/>
            <person name="Jeffries C.C."/>
            <person name="Saunders E."/>
            <person name="Chertkov O."/>
            <person name="Brettin T."/>
            <person name="Goker M."/>
            <person name="Rohde M."/>
            <person name="Bristow J."/>
            <person name="Eisen J.A."/>
            <person name="Markowitz V."/>
            <person name="Hugenholtz P."/>
            <person name="Kyrpides N.C."/>
            <person name="Klenk H.P."/>
            <person name="Detter J.C."/>
        </authorList>
    </citation>
    <scope>NUCLEOTIDE SEQUENCE [LARGE SCALE GENOMIC DNA]</scope>
    <source>
        <strain evidence="2">ATCC 13125 / DSM 2366 / CIP 104194 / JCM 7457 / NBRC 12017 / NCIMB 9290 / NRRL B-14731 / HIM 762-3</strain>
    </source>
</reference>
<dbReference type="STRING" id="485917.Phep_3491"/>
<keyword evidence="2" id="KW-1185">Reference proteome</keyword>
<organism evidence="1 2">
    <name type="scientific">Pedobacter heparinus (strain ATCC 13125 / DSM 2366 / CIP 104194 / JCM 7457 / NBRC 12017 / NCIMB 9290 / NRRL B-14731 / HIM 762-3)</name>
    <dbReference type="NCBI Taxonomy" id="485917"/>
    <lineage>
        <taxon>Bacteria</taxon>
        <taxon>Pseudomonadati</taxon>
        <taxon>Bacteroidota</taxon>
        <taxon>Sphingobacteriia</taxon>
        <taxon>Sphingobacteriales</taxon>
        <taxon>Sphingobacteriaceae</taxon>
        <taxon>Pedobacter</taxon>
    </lineage>
</organism>
<protein>
    <submittedName>
        <fullName evidence="1">Uncharacterized protein</fullName>
    </submittedName>
</protein>
<dbReference type="KEGG" id="phe:Phep_3491"/>
<dbReference type="Proteomes" id="UP000000852">
    <property type="component" value="Chromosome"/>
</dbReference>
<proteinExistence type="predicted"/>
<sequence length="42" mass="4933">MSFSFGSNTFEFDAINFIFRYQHKQKMANQLADLNADRAKQT</sequence>
<evidence type="ECO:0000313" key="1">
    <source>
        <dbReference type="EMBL" id="ACU05682.1"/>
    </source>
</evidence>
<dbReference type="AlphaFoldDB" id="C6XTA4"/>
<evidence type="ECO:0000313" key="2">
    <source>
        <dbReference type="Proteomes" id="UP000000852"/>
    </source>
</evidence>